<dbReference type="OrthoDB" id="88517at2759"/>
<dbReference type="EMBL" id="JAENGZ010000421">
    <property type="protein sequence ID" value="KAG6959721.1"/>
    <property type="molecule type" value="Genomic_DNA"/>
</dbReference>
<evidence type="ECO:0008006" key="3">
    <source>
        <dbReference type="Google" id="ProtNLM"/>
    </source>
</evidence>
<organism evidence="1 2">
    <name type="scientific">Phytophthora cactorum</name>
    <dbReference type="NCBI Taxonomy" id="29920"/>
    <lineage>
        <taxon>Eukaryota</taxon>
        <taxon>Sar</taxon>
        <taxon>Stramenopiles</taxon>
        <taxon>Oomycota</taxon>
        <taxon>Peronosporomycetes</taxon>
        <taxon>Peronosporales</taxon>
        <taxon>Peronosporaceae</taxon>
        <taxon>Phytophthora</taxon>
    </lineage>
</organism>
<dbReference type="CDD" id="cd06260">
    <property type="entry name" value="DUF820-like"/>
    <property type="match status" value="1"/>
</dbReference>
<name>A0A8T1UBX2_9STRA</name>
<sequence>MPDVAYTPRDTDRGLSNESTWMYRGEPFVPTFVVEIDKLSGRGSQYSALDRKMRDEYFQYGVQLGLLIDPRPD</sequence>
<reference evidence="1" key="1">
    <citation type="submission" date="2021-01" db="EMBL/GenBank/DDBJ databases">
        <title>Phytophthora aleatoria, a newly-described species from Pinus radiata is distinct from Phytophthora cactorum isolates based on comparative genomics.</title>
        <authorList>
            <person name="Mcdougal R."/>
            <person name="Panda P."/>
            <person name="Williams N."/>
            <person name="Studholme D.J."/>
        </authorList>
    </citation>
    <scope>NUCLEOTIDE SEQUENCE</scope>
    <source>
        <strain evidence="1">NZFS 3830</strain>
    </source>
</reference>
<proteinExistence type="predicted"/>
<protein>
    <recommendedName>
        <fullName evidence="3">Restriction endonuclease domain-containing protein</fullName>
    </recommendedName>
</protein>
<evidence type="ECO:0000313" key="1">
    <source>
        <dbReference type="EMBL" id="KAG6959721.1"/>
    </source>
</evidence>
<dbReference type="VEuPathDB" id="FungiDB:PC110_g9865"/>
<evidence type="ECO:0000313" key="2">
    <source>
        <dbReference type="Proteomes" id="UP000688947"/>
    </source>
</evidence>
<accession>A0A8T1UBX2</accession>
<dbReference type="AlphaFoldDB" id="A0A8T1UBX2"/>
<comment type="caution">
    <text evidence="1">The sequence shown here is derived from an EMBL/GenBank/DDBJ whole genome shotgun (WGS) entry which is preliminary data.</text>
</comment>
<dbReference type="InterPro" id="IPR008538">
    <property type="entry name" value="Uma2"/>
</dbReference>
<gene>
    <name evidence="1" type="ORF">JG687_00008612</name>
</gene>
<dbReference type="Proteomes" id="UP000688947">
    <property type="component" value="Unassembled WGS sequence"/>
</dbReference>